<feature type="domain" description="Alpha-L-rhamnosidase six-hairpin glycosidase" evidence="1">
    <location>
        <begin position="269"/>
        <end position="597"/>
    </location>
</feature>
<dbReference type="Gene3D" id="2.60.420.10">
    <property type="entry name" value="Maltose phosphorylase, domain 3"/>
    <property type="match status" value="1"/>
</dbReference>
<evidence type="ECO:0000259" key="2">
    <source>
        <dbReference type="Pfam" id="PF21209"/>
    </source>
</evidence>
<evidence type="ECO:0000313" key="4">
    <source>
        <dbReference type="Proteomes" id="UP000006620"/>
    </source>
</evidence>
<reference evidence="4" key="1">
    <citation type="submission" date="2011-06" db="EMBL/GenBank/DDBJ databases">
        <title>Complete genome sequence of Paenibacillus mucilaginosus KNP414.</title>
        <authorList>
            <person name="Wang J."/>
            <person name="Hu S."/>
            <person name="Hu X."/>
            <person name="Zhang B."/>
            <person name="Dong D."/>
            <person name="Zhang S."/>
            <person name="Zhao K."/>
            <person name="Wu D."/>
        </authorList>
    </citation>
    <scope>NUCLEOTIDE SEQUENCE [LARGE SCALE GENOMIC DNA]</scope>
    <source>
        <strain evidence="4">KNP414</strain>
    </source>
</reference>
<dbReference type="PANTHER" id="PTHR34987:SF6">
    <property type="entry name" value="ALPHA-L-RHAMNOSIDASE SIX-HAIRPIN GLYCOSIDASE DOMAIN-CONTAINING PROTEIN"/>
    <property type="match status" value="1"/>
</dbReference>
<dbReference type="SUPFAM" id="SSF48208">
    <property type="entry name" value="Six-hairpin glycosidases"/>
    <property type="match status" value="1"/>
</dbReference>
<dbReference type="InterPro" id="IPR048932">
    <property type="entry name" value="Rhamnosid-like_N_bacteroidetes"/>
</dbReference>
<dbReference type="PATRIC" id="fig|1036673.3.peg.5526"/>
<dbReference type="RefSeq" id="WP_013919612.1">
    <property type="nucleotide sequence ID" value="NC_015690.1"/>
</dbReference>
<gene>
    <name evidence="3" type="ordered locus">KNP414_05942</name>
</gene>
<evidence type="ECO:0000259" key="1">
    <source>
        <dbReference type="Pfam" id="PF17389"/>
    </source>
</evidence>
<dbReference type="EMBL" id="CP002869">
    <property type="protein sequence ID" value="AEI44466.1"/>
    <property type="molecule type" value="Genomic_DNA"/>
</dbReference>
<reference evidence="3 4" key="2">
    <citation type="journal article" date="2013" name="Genome Announc.">
        <title>Genome Sequence of Growth-Improving Paenibacillus mucilaginosus Strain KNP414.</title>
        <authorList>
            <person name="Lu J.J."/>
            <person name="Wang J.F."/>
            <person name="Hu X.F."/>
        </authorList>
    </citation>
    <scope>NUCLEOTIDE SEQUENCE [LARGE SCALE GENOMIC DNA]</scope>
    <source>
        <strain evidence="3 4">KNP414</strain>
    </source>
</reference>
<dbReference type="Pfam" id="PF17389">
    <property type="entry name" value="Bac_rhamnosid6H"/>
    <property type="match status" value="1"/>
</dbReference>
<dbReference type="InterPro" id="IPR012341">
    <property type="entry name" value="6hp_glycosidase-like_sf"/>
</dbReference>
<dbReference type="PANTHER" id="PTHR34987">
    <property type="entry name" value="C, PUTATIVE (AFU_ORTHOLOGUE AFUA_3G02880)-RELATED"/>
    <property type="match status" value="1"/>
</dbReference>
<sequence>MNMGTGDTTASTWIWYPGDFEIRLHEKMSVKRRARDVMYPAYWRLDRHYSNVKFRYTYDLPLEEQITIAAEGTFSLYLDGKDNYRYGDSVMTLPAGRHEIMVSVFNDAEVPALFIEGANIRTDSTWEATSYQNEWMMAGSWTFDSLNNRPSMFSLSVTPQEPISEEMREGYPLLDFGRETFGYLRFHDLKGIGTVRIYYGESLAEALSPEECYSMDRIEAVEAAGQAKDGIYTLTEGKAFRYVWIHADPGVTWDQVSMLYEFVPVTYQGAFHCSDPKLNEIYEMSLYTLHLNTREFFLDGIKRDRWVWSGDAYQAYLMNYYSFFDLDVTRRTLIALRGKDPIVMHMNTILDYSLYWFVSLYDYYLYTGDSAFIRQYYSRALTLMDFCLNQRNEEGFLEGRPQDWVFVDWADFENTGAVSTIQILLVRSLEAMSVFASLMGDESGATTYRELAADTKEKTLHFFWDNVKGGLLHHRVSGVTQPLMTKHASMFAMTYGYLTQAQRDRVVSDVLLNPEVPQIRTPYMRFHELAVLCEGGSHDLVREEILSYWGGMIALGATTFWEEYDPSLEEDGHYGMYGVTFGKSLCHAWGAGPIYIFGKYFLGVMPTSPGYETYRVEPYLGGLVHMKGTVPMGKGKVSLEMEPSKITVESTYGQGVLIINSTVSPECSQAEVRQIGQNRYELIIEAGSRYTIAYRM</sequence>
<dbReference type="Proteomes" id="UP000006620">
    <property type="component" value="Chromosome"/>
</dbReference>
<dbReference type="Gene3D" id="2.60.120.260">
    <property type="entry name" value="Galactose-binding domain-like"/>
    <property type="match status" value="2"/>
</dbReference>
<dbReference type="InterPro" id="IPR035396">
    <property type="entry name" value="Bac_rhamnosid6H"/>
</dbReference>
<feature type="domain" description="Alpha-rhamnosidase-like N-terminal" evidence="2">
    <location>
        <begin position="52"/>
        <end position="245"/>
    </location>
</feature>
<dbReference type="InterPro" id="IPR008928">
    <property type="entry name" value="6-hairpin_glycosidase_sf"/>
</dbReference>
<name>F8FC65_PAEMK</name>
<accession>F8FC65</accession>
<dbReference type="AlphaFoldDB" id="F8FC65"/>
<organism evidence="3 4">
    <name type="scientific">Paenibacillus mucilaginosus (strain KNP414)</name>
    <dbReference type="NCBI Taxonomy" id="1036673"/>
    <lineage>
        <taxon>Bacteria</taxon>
        <taxon>Bacillati</taxon>
        <taxon>Bacillota</taxon>
        <taxon>Bacilli</taxon>
        <taxon>Bacillales</taxon>
        <taxon>Paenibacillaceae</taxon>
        <taxon>Paenibacillus</taxon>
    </lineage>
</organism>
<proteinExistence type="predicted"/>
<dbReference type="Pfam" id="PF21209">
    <property type="entry name" value="Bac_rhamnosid-like_N"/>
    <property type="match status" value="1"/>
</dbReference>
<dbReference type="Gene3D" id="1.50.10.10">
    <property type="match status" value="1"/>
</dbReference>
<dbReference type="HOGENOM" id="CLU_415466_0_0_9"/>
<dbReference type="GO" id="GO:0005975">
    <property type="term" value="P:carbohydrate metabolic process"/>
    <property type="evidence" value="ECO:0007669"/>
    <property type="project" value="InterPro"/>
</dbReference>
<protein>
    <submittedName>
        <fullName evidence="3">Alpha-L-rhamnosidase</fullName>
    </submittedName>
</protein>
<evidence type="ECO:0000313" key="3">
    <source>
        <dbReference type="EMBL" id="AEI44466.1"/>
    </source>
</evidence>
<dbReference type="KEGG" id="pms:KNP414_05942"/>